<dbReference type="eggNOG" id="COG3384">
    <property type="taxonomic scope" value="Bacteria"/>
</dbReference>
<dbReference type="EMBL" id="HG322950">
    <property type="protein sequence ID" value="CDF84424.1"/>
    <property type="molecule type" value="Genomic_DNA"/>
</dbReference>
<evidence type="ECO:0000256" key="4">
    <source>
        <dbReference type="ARBA" id="ARBA00022833"/>
    </source>
</evidence>
<dbReference type="GO" id="GO:0008270">
    <property type="term" value="F:zinc ion binding"/>
    <property type="evidence" value="ECO:0007669"/>
    <property type="project" value="InterPro"/>
</dbReference>
<gene>
    <name evidence="7" type="ORF">PKB_3077</name>
</gene>
<evidence type="ECO:0000256" key="5">
    <source>
        <dbReference type="ARBA" id="ARBA00023002"/>
    </source>
</evidence>
<keyword evidence="8" id="KW-1185">Reference proteome</keyword>
<dbReference type="AlphaFoldDB" id="A0A024HIG0"/>
<feature type="domain" description="Extradiol ring-cleavage dioxygenase class III enzyme subunit B" evidence="6">
    <location>
        <begin position="34"/>
        <end position="242"/>
    </location>
</feature>
<dbReference type="PANTHER" id="PTHR30096:SF0">
    <property type="entry name" value="4,5-DOPA DIOXYGENASE EXTRADIOL-LIKE PROTEIN"/>
    <property type="match status" value="1"/>
</dbReference>
<dbReference type="Proteomes" id="UP000025241">
    <property type="component" value="Chromosome I"/>
</dbReference>
<dbReference type="OrthoDB" id="9790889at2"/>
<dbReference type="PATRIC" id="fig|1301098.3.peg.3103"/>
<proteinExistence type="inferred from homology"/>
<accession>A0A024HIG0</accession>
<dbReference type="RefSeq" id="WP_043252969.1">
    <property type="nucleotide sequence ID" value="NZ_HG322950.1"/>
</dbReference>
<evidence type="ECO:0000313" key="8">
    <source>
        <dbReference type="Proteomes" id="UP000025241"/>
    </source>
</evidence>
<reference evidence="7 8" key="2">
    <citation type="submission" date="2014-05" db="EMBL/GenBank/DDBJ databases">
        <title>Genome sequence of the 3-chlorobenzoate degrading bacterium Pseudomonas knackmussii B13 shows multiple evidence for horizontal gene transfer.</title>
        <authorList>
            <person name="Miyazaki R."/>
            <person name="Bertelli C."/>
            <person name="Falquet L."/>
            <person name="Robinson-Rechavi M."/>
            <person name="Gharib W."/>
            <person name="Roy S."/>
            <person name="Van der Meer J.R."/>
        </authorList>
    </citation>
    <scope>NUCLEOTIDE SEQUENCE [LARGE SCALE GENOMIC DNA]</scope>
    <source>
        <strain evidence="7 8">B13</strain>
    </source>
</reference>
<dbReference type="Gene3D" id="3.40.830.10">
    <property type="entry name" value="LigB-like"/>
    <property type="match status" value="1"/>
</dbReference>
<evidence type="ECO:0000259" key="6">
    <source>
        <dbReference type="Pfam" id="PF02900"/>
    </source>
</evidence>
<evidence type="ECO:0000256" key="3">
    <source>
        <dbReference type="ARBA" id="ARBA00022723"/>
    </source>
</evidence>
<dbReference type="STRING" id="1301098.PKB_3077"/>
<dbReference type="CDD" id="cd07363">
    <property type="entry name" value="45_DOPA_Dioxygenase"/>
    <property type="match status" value="1"/>
</dbReference>
<dbReference type="SUPFAM" id="SSF53213">
    <property type="entry name" value="LigB-like"/>
    <property type="match status" value="1"/>
</dbReference>
<sequence length="270" mass="29052">MNNAYPVLFVSHGAPTFAIDPGIAGARLAELGRELPRPTAIVVISPHWMTRGGVRIGASAAPKTIHDFGGFADELYRLQYPAAGSPELAGRIQQLLADAGWQAETDAQRGLDHGAWVPLLHLMPAADVPVVQVSLPWPLLPENAFKLGEALRPLREAGVLLLASGSLTHNLYEFRGHHGAPAEYVTRFAAWTAEALAEHDLPSLFDYRRLAPAAERAHPSDEHLIPLFVALGAAGEDYRLRILEGGVAYGMLAMDSYLFSSADTPESQAA</sequence>
<evidence type="ECO:0000313" key="7">
    <source>
        <dbReference type="EMBL" id="CDF84424.1"/>
    </source>
</evidence>
<protein>
    <recommendedName>
        <fullName evidence="6">Extradiol ring-cleavage dioxygenase class III enzyme subunit B domain-containing protein</fullName>
    </recommendedName>
</protein>
<dbReference type="PANTHER" id="PTHR30096">
    <property type="entry name" value="4,5-DOPA DIOXYGENASE EXTRADIOL-LIKE PROTEIN"/>
    <property type="match status" value="1"/>
</dbReference>
<keyword evidence="4" id="KW-0862">Zinc</keyword>
<dbReference type="InterPro" id="IPR014436">
    <property type="entry name" value="Extradiol_dOase_DODA"/>
</dbReference>
<comment type="similarity">
    <text evidence="2">Belongs to the DODA-type extradiol aromatic ring-opening dioxygenase family.</text>
</comment>
<evidence type="ECO:0000256" key="1">
    <source>
        <dbReference type="ARBA" id="ARBA00001947"/>
    </source>
</evidence>
<evidence type="ECO:0000256" key="2">
    <source>
        <dbReference type="ARBA" id="ARBA00007581"/>
    </source>
</evidence>
<dbReference type="InterPro" id="IPR004183">
    <property type="entry name" value="Xdiol_dOase_suB"/>
</dbReference>
<dbReference type="PIRSF" id="PIRSF006157">
    <property type="entry name" value="Doxgns_DODA"/>
    <property type="match status" value="1"/>
</dbReference>
<comment type="cofactor">
    <cofactor evidence="1">
        <name>Zn(2+)</name>
        <dbReference type="ChEBI" id="CHEBI:29105"/>
    </cofactor>
</comment>
<dbReference type="GO" id="GO:0016702">
    <property type="term" value="F:oxidoreductase activity, acting on single donors with incorporation of molecular oxygen, incorporation of two atoms of oxygen"/>
    <property type="evidence" value="ECO:0007669"/>
    <property type="project" value="UniProtKB-ARBA"/>
</dbReference>
<keyword evidence="3" id="KW-0479">Metal-binding</keyword>
<dbReference type="GO" id="GO:0008198">
    <property type="term" value="F:ferrous iron binding"/>
    <property type="evidence" value="ECO:0007669"/>
    <property type="project" value="InterPro"/>
</dbReference>
<keyword evidence="5" id="KW-0560">Oxidoreductase</keyword>
<dbReference type="Pfam" id="PF02900">
    <property type="entry name" value="LigB"/>
    <property type="match status" value="1"/>
</dbReference>
<dbReference type="KEGG" id="pkc:PKB_3077"/>
<reference evidence="7 8" key="1">
    <citation type="submission" date="2013-03" db="EMBL/GenBank/DDBJ databases">
        <authorList>
            <person name="Linke B."/>
        </authorList>
    </citation>
    <scope>NUCLEOTIDE SEQUENCE [LARGE SCALE GENOMIC DNA]</scope>
    <source>
        <strain evidence="7 8">B13</strain>
    </source>
</reference>
<dbReference type="HOGENOM" id="CLU_046582_2_1_6"/>
<name>A0A024HIG0_PSEKB</name>
<organism evidence="7 8">
    <name type="scientific">Pseudomonas knackmussii (strain DSM 6978 / CCUG 54928 / LMG 23759 / B13)</name>
    <dbReference type="NCBI Taxonomy" id="1301098"/>
    <lineage>
        <taxon>Bacteria</taxon>
        <taxon>Pseudomonadati</taxon>
        <taxon>Pseudomonadota</taxon>
        <taxon>Gammaproteobacteria</taxon>
        <taxon>Pseudomonadales</taxon>
        <taxon>Pseudomonadaceae</taxon>
        <taxon>Pseudomonas</taxon>
    </lineage>
</organism>